<dbReference type="Proteomes" id="UP001064896">
    <property type="component" value="Chromosome"/>
</dbReference>
<dbReference type="GO" id="GO:0006313">
    <property type="term" value="P:DNA transposition"/>
    <property type="evidence" value="ECO:0007669"/>
    <property type="project" value="InterPro"/>
</dbReference>
<proteinExistence type="predicted"/>
<dbReference type="SMART" id="SM01321">
    <property type="entry name" value="Y1_Tnp"/>
    <property type="match status" value="1"/>
</dbReference>
<organism evidence="3">
    <name type="scientific">Pseudomonas solani</name>
    <dbReference type="NCBI Taxonomy" id="2731552"/>
    <lineage>
        <taxon>Bacteria</taxon>
        <taxon>Pseudomonadati</taxon>
        <taxon>Pseudomonadota</taxon>
        <taxon>Gammaproteobacteria</taxon>
        <taxon>Pseudomonadales</taxon>
        <taxon>Pseudomonadaceae</taxon>
        <taxon>Pseudomonas</taxon>
    </lineage>
</organism>
<dbReference type="PANTHER" id="PTHR36966">
    <property type="entry name" value="REP-ASSOCIATED TYROSINE TRANSPOSASE"/>
    <property type="match status" value="1"/>
</dbReference>
<feature type="domain" description="Transposase IS200-like" evidence="1">
    <location>
        <begin position="8"/>
        <end position="131"/>
    </location>
</feature>
<reference evidence="3" key="2">
    <citation type="submission" date="2023-08" db="EMBL/GenBank/DDBJ databases">
        <title>Increased levels of nutrients transform a symbiont into a lethal pathobiont.</title>
        <authorList>
            <person name="Lachnit T."/>
            <person name="Ulrich L."/>
            <person name="Willmer F.M."/>
            <person name="Hasenbein T."/>
            <person name="Steiner L.X."/>
            <person name="Wolters M."/>
            <person name="Herbst E.M."/>
            <person name="Deines P."/>
        </authorList>
    </citation>
    <scope>NUCLEOTIDE SEQUENCE</scope>
    <source>
        <strain evidence="3">T3</strain>
    </source>
</reference>
<dbReference type="NCBIfam" id="NF047646">
    <property type="entry name" value="REP_Tyr_transpos"/>
    <property type="match status" value="1"/>
</dbReference>
<dbReference type="GO" id="GO:0043565">
    <property type="term" value="F:sequence-specific DNA binding"/>
    <property type="evidence" value="ECO:0007669"/>
    <property type="project" value="TreeGrafter"/>
</dbReference>
<protein>
    <submittedName>
        <fullName evidence="3">Transposase</fullName>
    </submittedName>
</protein>
<dbReference type="AlphaFoldDB" id="A0AAU7XZX5"/>
<dbReference type="GO" id="GO:0004803">
    <property type="term" value="F:transposase activity"/>
    <property type="evidence" value="ECO:0007669"/>
    <property type="project" value="InterPro"/>
</dbReference>
<dbReference type="InterPro" id="IPR002686">
    <property type="entry name" value="Transposase_17"/>
</dbReference>
<dbReference type="EMBL" id="CP158373">
    <property type="protein sequence ID" value="XBY63581.1"/>
    <property type="molecule type" value="Genomic_DNA"/>
</dbReference>
<evidence type="ECO:0000313" key="2">
    <source>
        <dbReference type="EMBL" id="BCD84985.1"/>
    </source>
</evidence>
<keyword evidence="4" id="KW-1185">Reference proteome</keyword>
<evidence type="ECO:0000259" key="1">
    <source>
        <dbReference type="SMART" id="SM01321"/>
    </source>
</evidence>
<evidence type="ECO:0000313" key="4">
    <source>
        <dbReference type="Proteomes" id="UP001064896"/>
    </source>
</evidence>
<dbReference type="InterPro" id="IPR036515">
    <property type="entry name" value="Transposase_17_sf"/>
</dbReference>
<dbReference type="InterPro" id="IPR052715">
    <property type="entry name" value="RAYT_transposase"/>
</dbReference>
<dbReference type="SUPFAM" id="SSF143422">
    <property type="entry name" value="Transposase IS200-like"/>
    <property type="match status" value="1"/>
</dbReference>
<dbReference type="RefSeq" id="WP_265169865.1">
    <property type="nucleotide sequence ID" value="NZ_AP023081.1"/>
</dbReference>
<dbReference type="PANTHER" id="PTHR36966:SF1">
    <property type="entry name" value="REP-ASSOCIATED TYROSINE TRANSPOSASE"/>
    <property type="match status" value="1"/>
</dbReference>
<reference evidence="2" key="1">
    <citation type="submission" date="2020-05" db="EMBL/GenBank/DDBJ databases">
        <title>Complete genome sequence of Pseudomonas sp. Sm006.</title>
        <authorList>
            <person name="Takeuchi K."/>
            <person name="Someya N."/>
        </authorList>
    </citation>
    <scope>NUCLEOTIDE SEQUENCE</scope>
    <source>
        <strain evidence="2">Sm006</strain>
    </source>
</reference>
<dbReference type="EMBL" id="AP023081">
    <property type="protein sequence ID" value="BCD84985.1"/>
    <property type="molecule type" value="Genomic_DNA"/>
</dbReference>
<sequence>MRYRRSFVPGGTYFFTVNLADRSSGLLTQHIDLLRLAFRQVRARHPFEIPAMVVLPDHLHAIWTLPEGDADFSLRWAQIKGSFSRCVPERGWVSRSRRDKRERGIWQRRFWEHQIRDEQDLARHVDYIHINPVKHGHVRRAVDWPYSSIHRFIRDGRLSADWVCDLLDGQFGETT</sequence>
<name>A0AAU7XZX5_9PSED</name>
<gene>
    <name evidence="3" type="ORF">ABS648_27195</name>
    <name evidence="2" type="ORF">PSm6_13920</name>
</gene>
<accession>A0AAU7XZX5</accession>
<evidence type="ECO:0000313" key="3">
    <source>
        <dbReference type="EMBL" id="XBY63581.1"/>
    </source>
</evidence>
<dbReference type="Gene3D" id="3.30.70.1290">
    <property type="entry name" value="Transposase IS200-like"/>
    <property type="match status" value="1"/>
</dbReference>